<protein>
    <submittedName>
        <fullName evidence="2">(diamondback moth) hypothetical protein</fullName>
    </submittedName>
</protein>
<dbReference type="AlphaFoldDB" id="A0A8S4FNI8"/>
<feature type="region of interest" description="Disordered" evidence="1">
    <location>
        <begin position="179"/>
        <end position="226"/>
    </location>
</feature>
<evidence type="ECO:0000313" key="3">
    <source>
        <dbReference type="Proteomes" id="UP000653454"/>
    </source>
</evidence>
<proteinExistence type="predicted"/>
<feature type="compositionally biased region" description="Low complexity" evidence="1">
    <location>
        <begin position="179"/>
        <end position="197"/>
    </location>
</feature>
<dbReference type="EMBL" id="CAJHNJ030000039">
    <property type="protein sequence ID" value="CAG9129833.1"/>
    <property type="molecule type" value="Genomic_DNA"/>
</dbReference>
<organism evidence="2 3">
    <name type="scientific">Plutella xylostella</name>
    <name type="common">Diamondback moth</name>
    <name type="synonym">Plutella maculipennis</name>
    <dbReference type="NCBI Taxonomy" id="51655"/>
    <lineage>
        <taxon>Eukaryota</taxon>
        <taxon>Metazoa</taxon>
        <taxon>Ecdysozoa</taxon>
        <taxon>Arthropoda</taxon>
        <taxon>Hexapoda</taxon>
        <taxon>Insecta</taxon>
        <taxon>Pterygota</taxon>
        <taxon>Neoptera</taxon>
        <taxon>Endopterygota</taxon>
        <taxon>Lepidoptera</taxon>
        <taxon>Glossata</taxon>
        <taxon>Ditrysia</taxon>
        <taxon>Yponomeutoidea</taxon>
        <taxon>Plutellidae</taxon>
        <taxon>Plutella</taxon>
    </lineage>
</organism>
<reference evidence="2" key="1">
    <citation type="submission" date="2020-11" db="EMBL/GenBank/DDBJ databases">
        <authorList>
            <person name="Whiteford S."/>
        </authorList>
    </citation>
    <scope>NUCLEOTIDE SEQUENCE</scope>
</reference>
<name>A0A8S4FNI8_PLUXY</name>
<keyword evidence="3" id="KW-1185">Reference proteome</keyword>
<accession>A0A8S4FNI8</accession>
<sequence>MQIYEHKFHSLQSEYKAIPVINLPDLHFPEQEHAEPVDLKGINLDENSSANLISSASVLKENIIMSKIVKACSSATAEQLFPSEDEREGSVDRKTEKKRAGKSMPSLMGEPSCKKRMTTTINPVPVVEKSTARDLFGSDSDDEEFEETKKPGRYFIKCFLVYYSTQHTHHTIDTTHGASAAVPACSGSPAPAGPDRGAPGGPGDPAVDGATRTRHRMSGSARRRMHRRRMREEAARLAAVPLADCSLHVLANG</sequence>
<feature type="region of interest" description="Disordered" evidence="1">
    <location>
        <begin position="80"/>
        <end position="114"/>
    </location>
</feature>
<dbReference type="Proteomes" id="UP000653454">
    <property type="component" value="Unassembled WGS sequence"/>
</dbReference>
<comment type="caution">
    <text evidence="2">The sequence shown here is derived from an EMBL/GenBank/DDBJ whole genome shotgun (WGS) entry which is preliminary data.</text>
</comment>
<evidence type="ECO:0000313" key="2">
    <source>
        <dbReference type="EMBL" id="CAG9129833.1"/>
    </source>
</evidence>
<evidence type="ECO:0000256" key="1">
    <source>
        <dbReference type="SAM" id="MobiDB-lite"/>
    </source>
</evidence>
<gene>
    <name evidence="2" type="ORF">PLXY2_LOCUS9711</name>
</gene>
<feature type="compositionally biased region" description="Basic residues" evidence="1">
    <location>
        <begin position="212"/>
        <end position="226"/>
    </location>
</feature>